<feature type="transmembrane region" description="Helical" evidence="14">
    <location>
        <begin position="36"/>
        <end position="59"/>
    </location>
</feature>
<keyword evidence="7 17" id="KW-0808">Transferase</keyword>
<evidence type="ECO:0000256" key="5">
    <source>
        <dbReference type="ARBA" id="ARBA00020482"/>
    </source>
</evidence>
<feature type="region of interest" description="Disordered" evidence="13">
    <location>
        <begin position="593"/>
        <end position="619"/>
    </location>
</feature>
<evidence type="ECO:0000259" key="16">
    <source>
        <dbReference type="Pfam" id="PF12250"/>
    </source>
</evidence>
<feature type="transmembrane region" description="Helical" evidence="14">
    <location>
        <begin position="279"/>
        <end position="299"/>
    </location>
</feature>
<evidence type="ECO:0000256" key="10">
    <source>
        <dbReference type="ARBA" id="ARBA00023136"/>
    </source>
</evidence>
<reference evidence="17" key="1">
    <citation type="submission" date="2023-07" db="EMBL/GenBank/DDBJ databases">
        <title>Sequencing the genomes of 1000 actinobacteria strains.</title>
        <authorList>
            <person name="Klenk H.-P."/>
        </authorList>
    </citation>
    <scope>NUCLEOTIDE SEQUENCE</scope>
    <source>
        <strain evidence="17">DSM 45977</strain>
    </source>
</reference>
<comment type="caution">
    <text evidence="17">The sequence shown here is derived from an EMBL/GenBank/DDBJ whole genome shotgun (WGS) entry which is preliminary data.</text>
</comment>
<sequence length="668" mass="73247">MAGILPLPTLTGPDRTDEPDHESPTRLSLRHTVIELLLGSVFAAVLGLALQSAITRIGIGEPSYAPEALAAVGSALVLTLLFLLAAFEQPHHRVPRTLRLVGTWMALTAFSTLALALPLQSTRFYFGGSEADNAFRMQYMTRMASSPALADMNYADIAPYYPSGWFWLGGRFADLIGWEGWAAYKPYALAWIAVTGVVAFTLWSVVLRRRIAVLVALATSLAGMLHGIMEPYAWPSAAWLPPVAVLAWRALRREQAAPRTLLGIGCFVGFASITYTLHFGFSVLLIVTMAVLIGILRVREGSSVGSTIKRLLLRLLPIGVLSGAISLIVWLPFLLSGGLFHRSAAQHYLPENSAFLPLPMTEANAFGVLCLAGLVWLLLRCRSNHIAAALLTVVVSVYCWFALSTLALIAETTLLAFRLNVILDVVLATSGVLGLWGLIGYLRRTLDTRHAFRITGVACTLGLLGAITITQSAIGDSLKTPLTNAYEDYYPTGTNAKGRQDPSAPNAHLDELITTIGTLTGRKPQENILLTTNYTVLSFKPYWSFQQETPHYANPLAHYRQRAATIRKWAEADSSRELLRRLDRSEFPPPNVFVLRHERKQESRDTTSGSESSKPPLGEDTLALTLNADAFPQQPNVRNYTVYFDAEVFDSPAFVQREVGPYTVIALR</sequence>
<evidence type="ECO:0000256" key="9">
    <source>
        <dbReference type="ARBA" id="ARBA00022989"/>
    </source>
</evidence>
<evidence type="ECO:0000256" key="13">
    <source>
        <dbReference type="SAM" id="MobiDB-lite"/>
    </source>
</evidence>
<dbReference type="GO" id="GO:0016757">
    <property type="term" value="F:glycosyltransferase activity"/>
    <property type="evidence" value="ECO:0007669"/>
    <property type="project" value="UniProtKB-KW"/>
</dbReference>
<evidence type="ECO:0000256" key="2">
    <source>
        <dbReference type="ARBA" id="ARBA00004776"/>
    </source>
</evidence>
<dbReference type="EC" id="2.4.2.46" evidence="4"/>
<feature type="transmembrane region" description="Helical" evidence="14">
    <location>
        <begin position="454"/>
        <end position="474"/>
    </location>
</feature>
<feature type="transmembrane region" description="Helical" evidence="14">
    <location>
        <begin position="311"/>
        <end position="335"/>
    </location>
</feature>
<feature type="transmembrane region" description="Helical" evidence="14">
    <location>
        <begin position="188"/>
        <end position="206"/>
    </location>
</feature>
<accession>A0AAE4CKN8</accession>
<comment type="subcellular location">
    <subcellularLocation>
        <location evidence="1">Cell membrane</location>
        <topology evidence="1">Multi-pass membrane protein</topology>
    </subcellularLocation>
</comment>
<comment type="catalytic activity">
    <reaction evidence="12">
        <text>Adds an alpha-D-arabinofuranosyl group from trans,octacis-decaprenylphospho-beta-D-arabinofuranose at the 5-O-position of the eighth, tenth and twelfth galactofuranose unit of the galactofuranan chain of [beta-D-galactofuranosyl-(1-&gt;5)-beta-D-galactofuranosyl-(1-&gt;6)]14-beta-D-galactofuranosyl-(1-&gt;5)-beta-D-galactofuranosyl-(1-&gt;4)-alpha-L-rhamnopyranosyl-(1-&gt;3)-N-acetyl-alpha-D-glucosaminyl-diphospho-trans,octacis-decaprenol.</text>
        <dbReference type="EC" id="2.4.2.46"/>
    </reaction>
</comment>
<comment type="similarity">
    <text evidence="3">Belongs to the glycosyltransferase 85 family.</text>
</comment>
<feature type="domain" description="Arabinofuranosyltransferase AftA C-terminal" evidence="15">
    <location>
        <begin position="474"/>
        <end position="666"/>
    </location>
</feature>
<comment type="pathway">
    <text evidence="2">Cell wall biogenesis; cell wall polysaccharide biosynthesis.</text>
</comment>
<evidence type="ECO:0000256" key="12">
    <source>
        <dbReference type="ARBA" id="ARBA00034030"/>
    </source>
</evidence>
<keyword evidence="17" id="KW-0328">Glycosyltransferase</keyword>
<keyword evidence="9 14" id="KW-1133">Transmembrane helix</keyword>
<dbReference type="EMBL" id="JAVDXW010000001">
    <property type="protein sequence ID" value="MDR7300551.1"/>
    <property type="molecule type" value="Genomic_DNA"/>
</dbReference>
<evidence type="ECO:0000256" key="8">
    <source>
        <dbReference type="ARBA" id="ARBA00022692"/>
    </source>
</evidence>
<evidence type="ECO:0000256" key="6">
    <source>
        <dbReference type="ARBA" id="ARBA00022475"/>
    </source>
</evidence>
<dbReference type="Proteomes" id="UP001180845">
    <property type="component" value="Unassembled WGS sequence"/>
</dbReference>
<evidence type="ECO:0000256" key="14">
    <source>
        <dbReference type="SAM" id="Phobius"/>
    </source>
</evidence>
<organism evidence="17 18">
    <name type="scientific">Haloactinomyces albus</name>
    <dbReference type="NCBI Taxonomy" id="1352928"/>
    <lineage>
        <taxon>Bacteria</taxon>
        <taxon>Bacillati</taxon>
        <taxon>Actinomycetota</taxon>
        <taxon>Actinomycetes</taxon>
        <taxon>Actinopolysporales</taxon>
        <taxon>Actinopolysporaceae</taxon>
        <taxon>Haloactinomyces</taxon>
    </lineage>
</organism>
<keyword evidence="8 14" id="KW-0812">Transmembrane</keyword>
<evidence type="ECO:0000256" key="7">
    <source>
        <dbReference type="ARBA" id="ARBA00022679"/>
    </source>
</evidence>
<dbReference type="AlphaFoldDB" id="A0AAE4CKN8"/>
<dbReference type="RefSeq" id="WP_310269512.1">
    <property type="nucleotide sequence ID" value="NZ_JAVDXW010000001.1"/>
</dbReference>
<feature type="compositionally biased region" description="Basic and acidic residues" evidence="13">
    <location>
        <begin position="14"/>
        <end position="24"/>
    </location>
</feature>
<feature type="transmembrane region" description="Helical" evidence="14">
    <location>
        <begin position="98"/>
        <end position="119"/>
    </location>
</feature>
<feature type="transmembrane region" description="Helical" evidence="14">
    <location>
        <begin position="211"/>
        <end position="228"/>
    </location>
</feature>
<gene>
    <name evidence="17" type="ORF">JOF55_000732</name>
</gene>
<dbReference type="GO" id="GO:0005886">
    <property type="term" value="C:plasma membrane"/>
    <property type="evidence" value="ECO:0007669"/>
    <property type="project" value="UniProtKB-SubCell"/>
</dbReference>
<evidence type="ECO:0000256" key="4">
    <source>
        <dbReference type="ARBA" id="ARBA00012037"/>
    </source>
</evidence>
<feature type="region of interest" description="Disordered" evidence="13">
    <location>
        <begin position="1"/>
        <end position="25"/>
    </location>
</feature>
<keyword evidence="18" id="KW-1185">Reference proteome</keyword>
<dbReference type="Pfam" id="PF12250">
    <property type="entry name" value="AftA_N"/>
    <property type="match status" value="1"/>
</dbReference>
<feature type="transmembrane region" description="Helical" evidence="14">
    <location>
        <begin position="386"/>
        <end position="409"/>
    </location>
</feature>
<feature type="transmembrane region" description="Helical" evidence="14">
    <location>
        <begin position="65"/>
        <end position="86"/>
    </location>
</feature>
<protein>
    <recommendedName>
        <fullName evidence="5">Galactan 5-O-arabinofuranosyltransferase</fullName>
        <ecNumber evidence="4">2.4.2.46</ecNumber>
    </recommendedName>
    <alternativeName>
        <fullName evidence="11">Arabinofuranosyltransferase AftA</fullName>
    </alternativeName>
</protein>
<evidence type="ECO:0000256" key="3">
    <source>
        <dbReference type="ARBA" id="ARBA00009655"/>
    </source>
</evidence>
<feature type="transmembrane region" description="Helical" evidence="14">
    <location>
        <begin position="421"/>
        <end position="442"/>
    </location>
</feature>
<dbReference type="Pfam" id="PF12249">
    <property type="entry name" value="AftA_C"/>
    <property type="match status" value="1"/>
</dbReference>
<feature type="transmembrane region" description="Helical" evidence="14">
    <location>
        <begin position="355"/>
        <end position="379"/>
    </location>
</feature>
<evidence type="ECO:0000256" key="11">
    <source>
        <dbReference type="ARBA" id="ARBA00033184"/>
    </source>
</evidence>
<dbReference type="InterPro" id="IPR020959">
    <property type="entry name" value="ArabinofuranosylTrfase_AftA_C"/>
</dbReference>
<evidence type="ECO:0000313" key="18">
    <source>
        <dbReference type="Proteomes" id="UP001180845"/>
    </source>
</evidence>
<keyword evidence="10 14" id="KW-0472">Membrane</keyword>
<feature type="compositionally biased region" description="Basic and acidic residues" evidence="13">
    <location>
        <begin position="595"/>
        <end position="605"/>
    </location>
</feature>
<evidence type="ECO:0000259" key="15">
    <source>
        <dbReference type="Pfam" id="PF12249"/>
    </source>
</evidence>
<evidence type="ECO:0000256" key="1">
    <source>
        <dbReference type="ARBA" id="ARBA00004651"/>
    </source>
</evidence>
<feature type="domain" description="Arabinofuranosyltransferase AftA N-terminal" evidence="16">
    <location>
        <begin position="36"/>
        <end position="465"/>
    </location>
</feature>
<proteinExistence type="inferred from homology"/>
<name>A0AAE4CKN8_9ACTN</name>
<dbReference type="GO" id="GO:0044038">
    <property type="term" value="P:cell wall macromolecule biosynthetic process"/>
    <property type="evidence" value="ECO:0007669"/>
    <property type="project" value="InterPro"/>
</dbReference>
<evidence type="ECO:0000313" key="17">
    <source>
        <dbReference type="EMBL" id="MDR7300551.1"/>
    </source>
</evidence>
<dbReference type="InterPro" id="IPR020963">
    <property type="entry name" value="ArabinofuranosylTrfase_AftA_N"/>
</dbReference>
<keyword evidence="6" id="KW-1003">Cell membrane</keyword>